<proteinExistence type="predicted"/>
<gene>
    <name evidence="1" type="ORF">ESZ26_02930</name>
    <name evidence="2" type="ORF">ESZ27_00435</name>
</gene>
<dbReference type="AlphaFoldDB" id="A0A5C6QVA4"/>
<dbReference type="Proteomes" id="UP000321525">
    <property type="component" value="Unassembled WGS sequence"/>
</dbReference>
<evidence type="ECO:0000313" key="3">
    <source>
        <dbReference type="Proteomes" id="UP000321525"/>
    </source>
</evidence>
<comment type="caution">
    <text evidence="2">The sequence shown here is derived from an EMBL/GenBank/DDBJ whole genome shotgun (WGS) entry which is preliminary data.</text>
</comment>
<dbReference type="OrthoDB" id="6378487at2"/>
<evidence type="ECO:0000313" key="1">
    <source>
        <dbReference type="EMBL" id="TWX62444.1"/>
    </source>
</evidence>
<dbReference type="EMBL" id="VOLR01000003">
    <property type="protein sequence ID" value="TWX62444.1"/>
    <property type="molecule type" value="Genomic_DNA"/>
</dbReference>
<organism evidence="2 4">
    <name type="scientific">Colwellia hornerae</name>
    <dbReference type="NCBI Taxonomy" id="89402"/>
    <lineage>
        <taxon>Bacteria</taxon>
        <taxon>Pseudomonadati</taxon>
        <taxon>Pseudomonadota</taxon>
        <taxon>Gammaproteobacteria</taxon>
        <taxon>Alteromonadales</taxon>
        <taxon>Colwelliaceae</taxon>
        <taxon>Colwellia</taxon>
    </lineage>
</organism>
<name>A0A5C6QVA4_9GAMM</name>
<accession>A0A5C6QVA4</accession>
<keyword evidence="3" id="KW-1185">Reference proteome</keyword>
<protein>
    <submittedName>
        <fullName evidence="2">Uncharacterized protein</fullName>
    </submittedName>
</protein>
<reference evidence="2 4" key="1">
    <citation type="submission" date="2019-07" db="EMBL/GenBank/DDBJ databases">
        <title>Genomes of sea-ice associated Colwellia species.</title>
        <authorList>
            <person name="Bowman J.P."/>
        </authorList>
    </citation>
    <scope>NUCLEOTIDE SEQUENCE [LARGE SCALE GENOMIC DNA]</scope>
    <source>
        <strain evidence="1 3">ACAM 607</strain>
        <strain evidence="2 4">IC036</strain>
    </source>
</reference>
<dbReference type="EMBL" id="VOLQ01000001">
    <property type="protein sequence ID" value="TWX72428.1"/>
    <property type="molecule type" value="Genomic_DNA"/>
</dbReference>
<evidence type="ECO:0000313" key="4">
    <source>
        <dbReference type="Proteomes" id="UP000321917"/>
    </source>
</evidence>
<dbReference type="Proteomes" id="UP000321917">
    <property type="component" value="Unassembled WGS sequence"/>
</dbReference>
<evidence type="ECO:0000313" key="2">
    <source>
        <dbReference type="EMBL" id="TWX72428.1"/>
    </source>
</evidence>
<sequence>MILLQNYIKQLGFTPVIHFELEGCYQLDSKIKRFSLDYQRINRQLARAGIDGELVPEYWHSQWEYVSIFNGQSPLKEANNLSQALNLLPRLFAEQGISKTLIKPVVWSGDKGKLANGSGDIFTTETRAVHIPNAVQMNISALDSEGKNIIIERGFGEYLQQCFLDTSLNCCLVYLPEEEAFERLALKSKYGLAAELCSPVDISGGHQGSIALYKEVGKHNQAMGEEPVLYNHKNEVLVKRQNWQKTARIEHRIGASSVQYNAYFNIIYSLLNLIDALEVYKGDNCRRLLRKEVHQQDLPFSLYDNTVQEKLGAISLFENDHWFSESLNKLSGQFINGDQISGQLLLGDKLKQMILAPYQQKRILIHS</sequence>